<proteinExistence type="predicted"/>
<reference evidence="3 4" key="1">
    <citation type="submission" date="2019-07" db="EMBL/GenBank/DDBJ databases">
        <title>Novel species of Flavobacterium.</title>
        <authorList>
            <person name="Liu Q."/>
            <person name="Xin Y.-H."/>
        </authorList>
    </citation>
    <scope>NUCLEOTIDE SEQUENCE [LARGE SCALE GENOMIC DNA]</scope>
    <source>
        <strain evidence="3 4">GSP39</strain>
    </source>
</reference>
<dbReference type="InterPro" id="IPR002559">
    <property type="entry name" value="Transposase_11"/>
</dbReference>
<comment type="caution">
    <text evidence="3">The sequence shown here is derived from an EMBL/GenBank/DDBJ whole genome shotgun (WGS) entry which is preliminary data.</text>
</comment>
<dbReference type="EMBL" id="VJZN01000076">
    <property type="protein sequence ID" value="TRX00056.1"/>
    <property type="molecule type" value="Genomic_DNA"/>
</dbReference>
<evidence type="ECO:0000313" key="3">
    <source>
        <dbReference type="EMBL" id="TRX00056.1"/>
    </source>
</evidence>
<dbReference type="Proteomes" id="UP000318528">
    <property type="component" value="Unassembled WGS sequence"/>
</dbReference>
<feature type="domain" description="Transposase Tn5-like N-terminal" evidence="2">
    <location>
        <begin position="10"/>
        <end position="56"/>
    </location>
</feature>
<dbReference type="NCBIfam" id="NF033590">
    <property type="entry name" value="transpos_IS4_3"/>
    <property type="match status" value="1"/>
</dbReference>
<dbReference type="InterPro" id="IPR012337">
    <property type="entry name" value="RNaseH-like_sf"/>
</dbReference>
<name>A0ABY3CCQ9_9FLAO</name>
<organism evidence="3 4">
    <name type="scientific">Flavobacterium gawalongense</name>
    <dbReference type="NCBI Taxonomy" id="2594432"/>
    <lineage>
        <taxon>Bacteria</taxon>
        <taxon>Pseudomonadati</taxon>
        <taxon>Bacteroidota</taxon>
        <taxon>Flavobacteriia</taxon>
        <taxon>Flavobacteriales</taxon>
        <taxon>Flavobacteriaceae</taxon>
        <taxon>Flavobacterium</taxon>
    </lineage>
</organism>
<dbReference type="PANTHER" id="PTHR37319">
    <property type="entry name" value="TRANSPOSASE"/>
    <property type="match status" value="1"/>
</dbReference>
<dbReference type="InterPro" id="IPR047768">
    <property type="entry name" value="Tn5p-like"/>
</dbReference>
<gene>
    <name evidence="3" type="ORF">FNW12_17755</name>
</gene>
<dbReference type="InterPro" id="IPR014737">
    <property type="entry name" value="Transposase_Tn5-like_C"/>
</dbReference>
<protein>
    <submittedName>
        <fullName evidence="3">IS4 family transposase</fullName>
    </submittedName>
</protein>
<dbReference type="Pfam" id="PF14706">
    <property type="entry name" value="Tnp_DNA_bind"/>
    <property type="match status" value="1"/>
</dbReference>
<dbReference type="InterPro" id="IPR054836">
    <property type="entry name" value="Tn5_transposase"/>
</dbReference>
<evidence type="ECO:0000313" key="4">
    <source>
        <dbReference type="Proteomes" id="UP000318528"/>
    </source>
</evidence>
<dbReference type="Gene3D" id="3.90.350.10">
    <property type="entry name" value="Transposase Inhibitor Protein From Tn5, Chain A, domain 1"/>
    <property type="match status" value="1"/>
</dbReference>
<dbReference type="Gene3D" id="1.10.246.40">
    <property type="entry name" value="Tn5 transposase, domain 1"/>
    <property type="match status" value="1"/>
</dbReference>
<dbReference type="Pfam" id="PF01609">
    <property type="entry name" value="DDE_Tnp_1"/>
    <property type="match status" value="1"/>
</dbReference>
<evidence type="ECO:0000259" key="1">
    <source>
        <dbReference type="Pfam" id="PF01609"/>
    </source>
</evidence>
<dbReference type="Gene3D" id="1.10.740.10">
    <property type="entry name" value="Transferase Inhibitor Protein From Tn5, Chain"/>
    <property type="match status" value="1"/>
</dbReference>
<feature type="domain" description="Transposase IS4-like" evidence="1">
    <location>
        <begin position="175"/>
        <end position="358"/>
    </location>
</feature>
<dbReference type="InterPro" id="IPR038215">
    <property type="entry name" value="TN5-like_N_sf"/>
</dbReference>
<evidence type="ECO:0000259" key="2">
    <source>
        <dbReference type="Pfam" id="PF14706"/>
    </source>
</evidence>
<keyword evidence="4" id="KW-1185">Reference proteome</keyword>
<sequence>MNISREFQKLSDKRLIDRGNKMYQDLFRKSIHSVRQFSSTSSDAKGAYRFLQNENVSEEDIVKNLQMNCISGCRGKFVVCIQDTSEINLSSHRQRIKHDQFIGTTNAKSDKGLGFLIHPSLVLDAETGIPYGYSAVKIWNRSLEFKNKFERQYHKLPIEEKDSYKWIEVSKQTQQTIEDVVKGMIIIQDREGDIYEQFSTIPNEKTDLLIRARTNRTLNDNTKLFSCLEGSASQGEYEILVSSCAKTKRKKRVAKLEVRYKEVEIKRTRGANTNTPKTTKLHLVEAKEVGYAGKDKICWRILTTLPVDSITMAMNCIEWYSWRWTIEEVFKILKKEGFNIEASELESAKSVRKLCLMIMEVAIKLFLMRIAYDQPELDIEADACFSVEEQECLEYQIEKLEGKTEKLKNPYKEKDLKRYVWCIARMGGWKGYAKERKPGITTLWLGLKSFKSLTEGWNLHKDVSTR</sequence>
<dbReference type="PANTHER" id="PTHR37319:SF1">
    <property type="entry name" value="TRANSPOSASE TN5 DIMERISATION DOMAIN-CONTAINING PROTEIN"/>
    <property type="match status" value="1"/>
</dbReference>
<dbReference type="SUPFAM" id="SSF53098">
    <property type="entry name" value="Ribonuclease H-like"/>
    <property type="match status" value="1"/>
</dbReference>
<dbReference type="InterPro" id="IPR014735">
    <property type="entry name" value="Transposase_Tn5-like_N"/>
</dbReference>
<dbReference type="RefSeq" id="WP_143389016.1">
    <property type="nucleotide sequence ID" value="NZ_VJZM01000073.1"/>
</dbReference>
<accession>A0ABY3CCQ9</accession>